<dbReference type="Pfam" id="PF13239">
    <property type="entry name" value="2TM"/>
    <property type="match status" value="1"/>
</dbReference>
<evidence type="ECO:0000313" key="3">
    <source>
        <dbReference type="EMBL" id="MBK0420632.1"/>
    </source>
</evidence>
<dbReference type="EMBL" id="JAEHOI010000001">
    <property type="protein sequence ID" value="MBK0420632.1"/>
    <property type="molecule type" value="Genomic_DNA"/>
</dbReference>
<reference evidence="3" key="1">
    <citation type="submission" date="2020-12" db="EMBL/GenBank/DDBJ databases">
        <title>Leucobacter sp. CAS2, isolated from Chromium sludge.</title>
        <authorList>
            <person name="Xu Z."/>
        </authorList>
    </citation>
    <scope>NUCLEOTIDE SEQUENCE</scope>
    <source>
        <strain evidence="3">CSA2</strain>
    </source>
</reference>
<dbReference type="RefSeq" id="WP_200130844.1">
    <property type="nucleotide sequence ID" value="NZ_JAEHOI010000001.1"/>
</dbReference>
<dbReference type="AlphaFoldDB" id="A0A934UX69"/>
<name>A0A934UX69_9MICO</name>
<evidence type="ECO:0000256" key="1">
    <source>
        <dbReference type="SAM" id="Phobius"/>
    </source>
</evidence>
<organism evidence="3 4">
    <name type="scientific">Leucobacter edaphi</name>
    <dbReference type="NCBI Taxonomy" id="2796472"/>
    <lineage>
        <taxon>Bacteria</taxon>
        <taxon>Bacillati</taxon>
        <taxon>Actinomycetota</taxon>
        <taxon>Actinomycetes</taxon>
        <taxon>Micrococcales</taxon>
        <taxon>Microbacteriaceae</taxon>
        <taxon>Leucobacter</taxon>
    </lineage>
</organism>
<comment type="caution">
    <text evidence="3">The sequence shown here is derived from an EMBL/GenBank/DDBJ whole genome shotgun (WGS) entry which is preliminary data.</text>
</comment>
<feature type="domain" description="2TM" evidence="2">
    <location>
        <begin position="2"/>
        <end position="72"/>
    </location>
</feature>
<keyword evidence="1" id="KW-1133">Transmembrane helix</keyword>
<keyword evidence="1" id="KW-0472">Membrane</keyword>
<dbReference type="InterPro" id="IPR025698">
    <property type="entry name" value="2TM_dom"/>
</dbReference>
<accession>A0A934UX69</accession>
<protein>
    <submittedName>
        <fullName evidence="3">2TM domain-containing protein</fullName>
    </submittedName>
</protein>
<sequence length="85" mass="9602">MRRLERKRSFWGQVGAYVAAIVVTNVVWFALGGQGYYWPLWVIVGCVLGLIYSAISTFGPASRPVTEQDIQREARRISGEDLGRR</sequence>
<evidence type="ECO:0000259" key="2">
    <source>
        <dbReference type="Pfam" id="PF13239"/>
    </source>
</evidence>
<feature type="transmembrane region" description="Helical" evidence="1">
    <location>
        <begin position="37"/>
        <end position="55"/>
    </location>
</feature>
<evidence type="ECO:0000313" key="4">
    <source>
        <dbReference type="Proteomes" id="UP000618733"/>
    </source>
</evidence>
<gene>
    <name evidence="3" type="ORF">JD292_00875</name>
</gene>
<feature type="transmembrane region" description="Helical" evidence="1">
    <location>
        <begin position="12"/>
        <end position="31"/>
    </location>
</feature>
<keyword evidence="4" id="KW-1185">Reference proteome</keyword>
<proteinExistence type="predicted"/>
<keyword evidence="1" id="KW-0812">Transmembrane</keyword>
<dbReference type="Proteomes" id="UP000618733">
    <property type="component" value="Unassembled WGS sequence"/>
</dbReference>